<dbReference type="RefSeq" id="XP_067757285.1">
    <property type="nucleotide sequence ID" value="XM_067900456.1"/>
</dbReference>
<name>A0A836LAT5_9TRYP</name>
<protein>
    <submittedName>
        <fullName evidence="2">Uncharacterized protein</fullName>
    </submittedName>
</protein>
<evidence type="ECO:0000313" key="3">
    <source>
        <dbReference type="Proteomes" id="UP000674318"/>
    </source>
</evidence>
<dbReference type="KEGG" id="phet:94290533"/>
<accession>A0A836LAT5</accession>
<dbReference type="EMBL" id="JAFJZO010000022">
    <property type="protein sequence ID" value="KAG5505024.1"/>
    <property type="molecule type" value="Genomic_DNA"/>
</dbReference>
<organism evidence="2 3">
    <name type="scientific">Porcisia hertigi</name>
    <dbReference type="NCBI Taxonomy" id="2761500"/>
    <lineage>
        <taxon>Eukaryota</taxon>
        <taxon>Discoba</taxon>
        <taxon>Euglenozoa</taxon>
        <taxon>Kinetoplastea</taxon>
        <taxon>Metakinetoplastina</taxon>
        <taxon>Trypanosomatida</taxon>
        <taxon>Trypanosomatidae</taxon>
        <taxon>Leishmaniinae</taxon>
        <taxon>Porcisia</taxon>
    </lineage>
</organism>
<dbReference type="AlphaFoldDB" id="A0A836LAT5"/>
<gene>
    <name evidence="2" type="ORF">JKF63_04471</name>
</gene>
<dbReference type="OrthoDB" id="273250at2759"/>
<feature type="region of interest" description="Disordered" evidence="1">
    <location>
        <begin position="90"/>
        <end position="155"/>
    </location>
</feature>
<keyword evidence="3" id="KW-1185">Reference proteome</keyword>
<reference evidence="2 3" key="1">
    <citation type="submission" date="2021-02" db="EMBL/GenBank/DDBJ databases">
        <title>Porcisia hertigi Genome sequencing and assembly.</title>
        <authorList>
            <person name="Almutairi H."/>
            <person name="Gatherer D."/>
        </authorList>
    </citation>
    <scope>NUCLEOTIDE SEQUENCE [LARGE SCALE GENOMIC DNA]</scope>
    <source>
        <strain evidence="2 3">C119</strain>
    </source>
</reference>
<comment type="caution">
    <text evidence="2">The sequence shown here is derived from an EMBL/GenBank/DDBJ whole genome shotgun (WGS) entry which is preliminary data.</text>
</comment>
<dbReference type="GeneID" id="94290533"/>
<dbReference type="Proteomes" id="UP000674318">
    <property type="component" value="Unassembled WGS sequence"/>
</dbReference>
<proteinExistence type="predicted"/>
<evidence type="ECO:0000313" key="2">
    <source>
        <dbReference type="EMBL" id="KAG5505024.1"/>
    </source>
</evidence>
<feature type="compositionally biased region" description="Polar residues" evidence="1">
    <location>
        <begin position="132"/>
        <end position="149"/>
    </location>
</feature>
<sequence length="501" mass="53044">MLCVRTLTFVDRAESESVWNYELKKQWSFDSPVAVRVHDSNENVLGSTIPVPFIPVSRSGKSILCASWISEDPVEEPVSLENGHGKILEELPASKGGDSSEATKTPVSPANRRDDCEKLPPPPDDVAEGVQGSESSPASIPPQSESSARGASEGDQAVTLVPSLVTAAAAAAAAAPAETTMEAAEDSSVGVIFSSANSAGSPCRKASAGEDSDAVVSRAPVARRPTFNDCMPINIAKAPKGVLRFQVITLLGTTVAVGEANVQSILKADTSKSPQVQHYAVLITPANRKAESPSTIHAVLEFSVVVETTDVATVVSLAASASWDPMPTPLLAGSTCGFSTHTFYFPSQFLSASGVYIVTNVLCVESFSDDPVQLEIALPEDLQQMRVLPRKKALLKKRGERAYFTCTWDVFSPYLDTTNGPSSDGERISVGFHVLIRDGADSRTPVLIELVGGPPQADARGLGPYMFFVNHAKITNSSCNVDDESILMDILPISLITRAGA</sequence>
<evidence type="ECO:0000256" key="1">
    <source>
        <dbReference type="SAM" id="MobiDB-lite"/>
    </source>
</evidence>